<organism evidence="2 3">
    <name type="scientific">Sorangium cellulosum</name>
    <name type="common">Polyangium cellulosum</name>
    <dbReference type="NCBI Taxonomy" id="56"/>
    <lineage>
        <taxon>Bacteria</taxon>
        <taxon>Pseudomonadati</taxon>
        <taxon>Myxococcota</taxon>
        <taxon>Polyangia</taxon>
        <taxon>Polyangiales</taxon>
        <taxon>Polyangiaceae</taxon>
        <taxon>Sorangium</taxon>
    </lineage>
</organism>
<sequence>MSMFAAADQDQARSTARDLLCRAGGRGARVAVVYHADADGTSAAALACFAARALGAEVATATPDKGENVHSPAFGARVEATGAALAVVLDTGSRPGRPFAMPTLIIDHHRVDPAQAPEVEAFVSTFGGDPMTSTSALTYELLAPIAPVAPRAWLAALGLLGDLGDAARRHPLVAAAAREHGIGALREAVALVNAAGRSEAHDAGVALAALLEAERPADLARGGGEAAGRLRALRQEVAAATRRAIRVPPRVHGRWAVIQLDEPYRIHGPVASAWTRRLADQIVLVANRGYVPGRVHFSVRSHRPLDLRAALSALLPDAGPDFAAGHDRATGGIVDAAVFDELLRRIQGEAAREAAA</sequence>
<dbReference type="SUPFAM" id="SSF64182">
    <property type="entry name" value="DHH phosphoesterases"/>
    <property type="match status" value="1"/>
</dbReference>
<feature type="domain" description="DDH" evidence="1">
    <location>
        <begin position="30"/>
        <end position="143"/>
    </location>
</feature>
<proteinExistence type="predicted"/>
<dbReference type="InterPro" id="IPR001667">
    <property type="entry name" value="DDH_dom"/>
</dbReference>
<dbReference type="GO" id="GO:0004527">
    <property type="term" value="F:exonuclease activity"/>
    <property type="evidence" value="ECO:0007669"/>
    <property type="project" value="UniProtKB-KW"/>
</dbReference>
<dbReference type="Pfam" id="PF01368">
    <property type="entry name" value="DHH"/>
    <property type="match status" value="1"/>
</dbReference>
<dbReference type="RefSeq" id="WP_165372984.1">
    <property type="nucleotide sequence ID" value="NZ_CP012670.1"/>
</dbReference>
<evidence type="ECO:0000259" key="1">
    <source>
        <dbReference type="Pfam" id="PF01368"/>
    </source>
</evidence>
<dbReference type="PANTHER" id="PTHR30255">
    <property type="entry name" value="SINGLE-STRANDED-DNA-SPECIFIC EXONUCLEASE RECJ"/>
    <property type="match status" value="1"/>
</dbReference>
<protein>
    <recommendedName>
        <fullName evidence="1">DDH domain-containing protein</fullName>
    </recommendedName>
</protein>
<accession>A0A4P2PTV9</accession>
<dbReference type="PANTHER" id="PTHR30255:SF2">
    <property type="entry name" value="SINGLE-STRANDED-DNA-SPECIFIC EXONUCLEASE RECJ"/>
    <property type="match status" value="1"/>
</dbReference>
<dbReference type="Gene3D" id="3.90.1640.30">
    <property type="match status" value="1"/>
</dbReference>
<evidence type="ECO:0000313" key="3">
    <source>
        <dbReference type="Proteomes" id="UP000295781"/>
    </source>
</evidence>
<dbReference type="Proteomes" id="UP000295781">
    <property type="component" value="Chromosome"/>
</dbReference>
<dbReference type="EMBL" id="CP012670">
    <property type="protein sequence ID" value="AUX19813.1"/>
    <property type="molecule type" value="Genomic_DNA"/>
</dbReference>
<dbReference type="AlphaFoldDB" id="A0A4P2PTV9"/>
<dbReference type="InterPro" id="IPR038763">
    <property type="entry name" value="DHH_sf"/>
</dbReference>
<name>A0A4P2PTV9_SORCE</name>
<reference evidence="2 3" key="1">
    <citation type="submission" date="2015-09" db="EMBL/GenBank/DDBJ databases">
        <title>Sorangium comparison.</title>
        <authorList>
            <person name="Zaburannyi N."/>
            <person name="Bunk B."/>
            <person name="Overmann J."/>
            <person name="Mueller R."/>
        </authorList>
    </citation>
    <scope>NUCLEOTIDE SEQUENCE [LARGE SCALE GENOMIC DNA]</scope>
    <source>
        <strain evidence="2 3">So ceGT47</strain>
    </source>
</reference>
<dbReference type="InterPro" id="IPR051673">
    <property type="entry name" value="SSDNA_exonuclease_RecJ"/>
</dbReference>
<evidence type="ECO:0000313" key="2">
    <source>
        <dbReference type="EMBL" id="AUX19813.1"/>
    </source>
</evidence>
<gene>
    <name evidence="2" type="ORF">SOCEGT47_002660</name>
</gene>